<organism evidence="4 5">
    <name type="scientific">Erythranthe guttata</name>
    <name type="common">Yellow monkey flower</name>
    <name type="synonym">Mimulus guttatus</name>
    <dbReference type="NCBI Taxonomy" id="4155"/>
    <lineage>
        <taxon>Eukaryota</taxon>
        <taxon>Viridiplantae</taxon>
        <taxon>Streptophyta</taxon>
        <taxon>Embryophyta</taxon>
        <taxon>Tracheophyta</taxon>
        <taxon>Spermatophyta</taxon>
        <taxon>Magnoliopsida</taxon>
        <taxon>eudicotyledons</taxon>
        <taxon>Gunneridae</taxon>
        <taxon>Pentapetalae</taxon>
        <taxon>asterids</taxon>
        <taxon>lamiids</taxon>
        <taxon>Lamiales</taxon>
        <taxon>Phrymaceae</taxon>
        <taxon>Erythranthe</taxon>
    </lineage>
</organism>
<evidence type="ECO:0000256" key="2">
    <source>
        <dbReference type="ARBA" id="ARBA00022737"/>
    </source>
</evidence>
<dbReference type="AlphaFoldDB" id="A0A022PT48"/>
<reference evidence="4 5" key="1">
    <citation type="journal article" date="2013" name="Proc. Natl. Acad. Sci. U.S.A.">
        <title>Fine-scale variation in meiotic recombination in Mimulus inferred from population shotgun sequencing.</title>
        <authorList>
            <person name="Hellsten U."/>
            <person name="Wright K.M."/>
            <person name="Jenkins J."/>
            <person name="Shu S."/>
            <person name="Yuan Y."/>
            <person name="Wessler S.R."/>
            <person name="Schmutz J."/>
            <person name="Willis J.H."/>
            <person name="Rokhsar D.S."/>
        </authorList>
    </citation>
    <scope>NUCLEOTIDE SEQUENCE [LARGE SCALE GENOMIC DNA]</scope>
    <source>
        <strain evidence="5">cv. DUN x IM62</strain>
    </source>
</reference>
<proteinExistence type="inferred from homology"/>
<keyword evidence="2" id="KW-0677">Repeat</keyword>
<accession>A0A022PT48</accession>
<sequence>SWTIALDNPTISARLTPLHIEGFILHNLHDSRLALRFFNFLGLHKKFRHSTASFCLLVHSLVQSRLYWPASSLLQTLLDRERNHQSAVVFRNLFDCYKRFDFYSAYAFDLLIQSYVHSRKVLDSVVVVKSMKECGLFPEVRTVSAVLNGLIRIRRSDMVLVLFDEMFVGYDELRPDVYVYTAVIRSLCELKDYDRAKEVITSVENSGDCKLNVVAYNVLIHGLCKSGRVWEAVEIKKTLGFKSLRADVVTYCTLVLGLCRVDEFGLARDLVNEMVDYGIVPSEEALSSVVDGIRKKGEVSEAYDLIDKVGKLGAMPNVYVCNAMIHSLCKDGKLEEADLLFLKMGKKGLLVPDVSYNIIIHLFCKRGK</sequence>
<feature type="repeat" description="PPR" evidence="3">
    <location>
        <begin position="176"/>
        <end position="210"/>
    </location>
</feature>
<evidence type="ECO:0000256" key="3">
    <source>
        <dbReference type="PROSITE-ProRule" id="PRU00708"/>
    </source>
</evidence>
<dbReference type="PANTHER" id="PTHR47941">
    <property type="entry name" value="PENTATRICOPEPTIDE REPEAT-CONTAINING PROTEIN 3, MITOCHONDRIAL"/>
    <property type="match status" value="1"/>
</dbReference>
<feature type="repeat" description="PPR" evidence="3">
    <location>
        <begin position="104"/>
        <end position="138"/>
    </location>
</feature>
<dbReference type="eggNOG" id="KOG4197">
    <property type="taxonomic scope" value="Eukaryota"/>
</dbReference>
<dbReference type="Proteomes" id="UP000030748">
    <property type="component" value="Unassembled WGS sequence"/>
</dbReference>
<gene>
    <name evidence="4" type="ORF">MIMGU_mgv1a0208821mg</name>
</gene>
<dbReference type="InterPro" id="IPR011990">
    <property type="entry name" value="TPR-like_helical_dom_sf"/>
</dbReference>
<dbReference type="Pfam" id="PF13041">
    <property type="entry name" value="PPR_2"/>
    <property type="match status" value="2"/>
</dbReference>
<name>A0A022PT48_ERYGU</name>
<evidence type="ECO:0000313" key="5">
    <source>
        <dbReference type="Proteomes" id="UP000030748"/>
    </source>
</evidence>
<feature type="non-terminal residue" evidence="4">
    <location>
        <position position="368"/>
    </location>
</feature>
<evidence type="ECO:0000256" key="1">
    <source>
        <dbReference type="ARBA" id="ARBA00007626"/>
    </source>
</evidence>
<evidence type="ECO:0000313" key="4">
    <source>
        <dbReference type="EMBL" id="EYU18951.1"/>
    </source>
</evidence>
<dbReference type="NCBIfam" id="TIGR00756">
    <property type="entry name" value="PPR"/>
    <property type="match status" value="4"/>
</dbReference>
<dbReference type="InterPro" id="IPR002885">
    <property type="entry name" value="PPR_rpt"/>
</dbReference>
<comment type="similarity">
    <text evidence="1">Belongs to the PPR family. P subfamily.</text>
</comment>
<dbReference type="GO" id="GO:0003729">
    <property type="term" value="F:mRNA binding"/>
    <property type="evidence" value="ECO:0000318"/>
    <property type="project" value="GO_Central"/>
</dbReference>
<keyword evidence="5" id="KW-1185">Reference proteome</keyword>
<feature type="repeat" description="PPR" evidence="3">
    <location>
        <begin position="317"/>
        <end position="351"/>
    </location>
</feature>
<feature type="repeat" description="PPR" evidence="3">
    <location>
        <begin position="212"/>
        <end position="246"/>
    </location>
</feature>
<evidence type="ECO:0008006" key="6">
    <source>
        <dbReference type="Google" id="ProtNLM"/>
    </source>
</evidence>
<dbReference type="PROSITE" id="PS51375">
    <property type="entry name" value="PPR"/>
    <property type="match status" value="5"/>
</dbReference>
<protein>
    <recommendedName>
        <fullName evidence="6">Pentacotripeptide-repeat region of PRORP domain-containing protein</fullName>
    </recommendedName>
</protein>
<feature type="repeat" description="PPR" evidence="3">
    <location>
        <begin position="247"/>
        <end position="281"/>
    </location>
</feature>
<feature type="non-terminal residue" evidence="4">
    <location>
        <position position="1"/>
    </location>
</feature>
<dbReference type="Pfam" id="PF01535">
    <property type="entry name" value="PPR"/>
    <property type="match status" value="3"/>
</dbReference>
<dbReference type="EMBL" id="KI632313">
    <property type="protein sequence ID" value="EYU18951.1"/>
    <property type="molecule type" value="Genomic_DNA"/>
</dbReference>
<dbReference type="Gene3D" id="1.25.40.10">
    <property type="entry name" value="Tetratricopeptide repeat domain"/>
    <property type="match status" value="4"/>
</dbReference>